<reference evidence="5 6" key="1">
    <citation type="submission" date="2019-03" db="EMBL/GenBank/DDBJ databases">
        <title>Genomic Encyclopedia of Type Strains, Phase III (KMG-III): the genomes of soil and plant-associated and newly described type strains.</title>
        <authorList>
            <person name="Whitman W."/>
        </authorList>
    </citation>
    <scope>NUCLEOTIDE SEQUENCE [LARGE SCALE GENOMIC DNA]</scope>
    <source>
        <strain evidence="5 6">CECT 8976</strain>
    </source>
</reference>
<dbReference type="InterPro" id="IPR046342">
    <property type="entry name" value="CBS_dom_sf"/>
</dbReference>
<dbReference type="PROSITE" id="PS50042">
    <property type="entry name" value="CNMP_BINDING_3"/>
    <property type="match status" value="1"/>
</dbReference>
<dbReference type="EMBL" id="SNZP01000013">
    <property type="protein sequence ID" value="TDR73607.1"/>
    <property type="molecule type" value="Genomic_DNA"/>
</dbReference>
<dbReference type="AlphaFoldDB" id="A0A4R7AZE2"/>
<dbReference type="InterPro" id="IPR014710">
    <property type="entry name" value="RmlC-like_jellyroll"/>
</dbReference>
<gene>
    <name evidence="5" type="ORF">DFP86_113114</name>
</gene>
<sequence>MHILHSAMPFADSLAISRYAGSIAYGTAAMTRFDFDHPPFDSLSHAERQQLEQSADIVYFAPDTPIIGPGQVIDSLYVVIKGTVCESTDDETLARYRAQDSFDARAMVAGHSPHRFVAEEEALLFALPRQQVLALTECNAAFGAYFYSSVSQKMGTLAQRAGSRELQTLFTATVRDVGCRAPVFVDGGLSIREVARCMKQARSKSVLVQDGARLGIFTTTDFRDIILDGTPVDTPVAQCARFELLCIDIDDFLFDALLLMTQRNLRRLVVKENGRAVGMLSQVDVLSYFSNHSHLIAQRLERAESLDELVQAASQVTRLVQILSGHGVRPPQLGRLVQTLNGRLFARAWQLIAPPALVSASCLLVMGSEGRGEQILKTDQDNALLLPDGTDFPELAAACDALSAALARFGYPPCPGSVMVDNPVWRLSSEALRARIRQWVHQPSGEGMMQLAIFLDAEPVSGDSRLLSAGRDYLRQLLQDDASFYARFARAIEQFDTPLGLFAQLQTRSRDGRDLLDLKKGGIFPLVHGLRALALEYGIDDTSSQGRADRLAQSGHLDPVLAGDIREALSFLLQLRLQHGLQQLSRQQPIDNLIEPSGLSTLERDLLKDALAVVKRFKTQLRHHYRLGSL</sequence>
<dbReference type="GO" id="GO:0008773">
    <property type="term" value="F:[protein-PII] uridylyltransferase activity"/>
    <property type="evidence" value="ECO:0007669"/>
    <property type="project" value="InterPro"/>
</dbReference>
<dbReference type="PANTHER" id="PTHR43080:SF2">
    <property type="entry name" value="CBS DOMAIN-CONTAINING PROTEIN"/>
    <property type="match status" value="1"/>
</dbReference>
<proteinExistence type="predicted"/>
<dbReference type="Pfam" id="PF10335">
    <property type="entry name" value="DUF294_C"/>
    <property type="match status" value="1"/>
</dbReference>
<dbReference type="Pfam" id="PF00027">
    <property type="entry name" value="cNMP_binding"/>
    <property type="match status" value="1"/>
</dbReference>
<dbReference type="RefSeq" id="WP_243729419.1">
    <property type="nucleotide sequence ID" value="NZ_SNZP01000013.1"/>
</dbReference>
<comment type="caution">
    <text evidence="5">The sequence shown here is derived from an EMBL/GenBank/DDBJ whole genome shotgun (WGS) entry which is preliminary data.</text>
</comment>
<dbReference type="InterPro" id="IPR018821">
    <property type="entry name" value="DUF294_put_nucleoTrafse_sb-bd"/>
</dbReference>
<evidence type="ECO:0000256" key="2">
    <source>
        <dbReference type="PROSITE-ProRule" id="PRU00703"/>
    </source>
</evidence>
<evidence type="ECO:0000259" key="4">
    <source>
        <dbReference type="PROSITE" id="PS51371"/>
    </source>
</evidence>
<keyword evidence="6" id="KW-1185">Reference proteome</keyword>
<dbReference type="Gene3D" id="3.10.580.10">
    <property type="entry name" value="CBS-domain"/>
    <property type="match status" value="1"/>
</dbReference>
<feature type="domain" description="Cyclic nucleotide-binding" evidence="3">
    <location>
        <begin position="39"/>
        <end position="113"/>
    </location>
</feature>
<keyword evidence="1 2" id="KW-0129">CBS domain</keyword>
<accession>A0A4R7AZE2</accession>
<dbReference type="Pfam" id="PF03445">
    <property type="entry name" value="DUF294"/>
    <property type="match status" value="1"/>
</dbReference>
<dbReference type="Proteomes" id="UP000295611">
    <property type="component" value="Unassembled WGS sequence"/>
</dbReference>
<dbReference type="Gene3D" id="2.60.120.10">
    <property type="entry name" value="Jelly Rolls"/>
    <property type="match status" value="1"/>
</dbReference>
<evidence type="ECO:0000256" key="1">
    <source>
        <dbReference type="ARBA" id="ARBA00023122"/>
    </source>
</evidence>
<dbReference type="InterPro" id="IPR000595">
    <property type="entry name" value="cNMP-bd_dom"/>
</dbReference>
<dbReference type="CDD" id="cd00038">
    <property type="entry name" value="CAP_ED"/>
    <property type="match status" value="1"/>
</dbReference>
<feature type="domain" description="CBS" evidence="4">
    <location>
        <begin position="239"/>
        <end position="296"/>
    </location>
</feature>
<organism evidence="5 6">
    <name type="scientific">Paludibacterium purpuratum</name>
    <dbReference type="NCBI Taxonomy" id="1144873"/>
    <lineage>
        <taxon>Bacteria</taxon>
        <taxon>Pseudomonadati</taxon>
        <taxon>Pseudomonadota</taxon>
        <taxon>Betaproteobacteria</taxon>
        <taxon>Neisseriales</taxon>
        <taxon>Chromobacteriaceae</taxon>
        <taxon>Paludibacterium</taxon>
    </lineage>
</organism>
<dbReference type="InterPro" id="IPR051257">
    <property type="entry name" value="Diverse_CBS-Domain"/>
</dbReference>
<dbReference type="InterPro" id="IPR005105">
    <property type="entry name" value="GlnD_Uridyltrans_N"/>
</dbReference>
<evidence type="ECO:0000313" key="6">
    <source>
        <dbReference type="Proteomes" id="UP000295611"/>
    </source>
</evidence>
<dbReference type="SUPFAM" id="SSF51206">
    <property type="entry name" value="cAMP-binding domain-like"/>
    <property type="match status" value="1"/>
</dbReference>
<name>A0A4R7AZE2_9NEIS</name>
<evidence type="ECO:0000313" key="5">
    <source>
        <dbReference type="EMBL" id="TDR73607.1"/>
    </source>
</evidence>
<dbReference type="CDD" id="cd05401">
    <property type="entry name" value="NT_GlnE_GlnD_like"/>
    <property type="match status" value="1"/>
</dbReference>
<dbReference type="Pfam" id="PF00571">
    <property type="entry name" value="CBS"/>
    <property type="match status" value="2"/>
</dbReference>
<dbReference type="PROSITE" id="PS51371">
    <property type="entry name" value="CBS"/>
    <property type="match status" value="1"/>
</dbReference>
<evidence type="ECO:0000259" key="3">
    <source>
        <dbReference type="PROSITE" id="PS50042"/>
    </source>
</evidence>
<dbReference type="SMART" id="SM00116">
    <property type="entry name" value="CBS"/>
    <property type="match status" value="2"/>
</dbReference>
<protein>
    <submittedName>
        <fullName evidence="5">CBS domain-containing protein</fullName>
    </submittedName>
</protein>
<dbReference type="InterPro" id="IPR000644">
    <property type="entry name" value="CBS_dom"/>
</dbReference>
<dbReference type="InterPro" id="IPR018490">
    <property type="entry name" value="cNMP-bd_dom_sf"/>
</dbReference>
<dbReference type="SUPFAM" id="SSF54631">
    <property type="entry name" value="CBS-domain pair"/>
    <property type="match status" value="1"/>
</dbReference>
<dbReference type="PANTHER" id="PTHR43080">
    <property type="entry name" value="CBS DOMAIN-CONTAINING PROTEIN CBSX3, MITOCHONDRIAL"/>
    <property type="match status" value="1"/>
</dbReference>